<dbReference type="RefSeq" id="XP_035320173.1">
    <property type="nucleotide sequence ID" value="XM_035463909.1"/>
</dbReference>
<comment type="caution">
    <text evidence="3">The sequence shown here is derived from an EMBL/GenBank/DDBJ whole genome shotgun (WGS) entry which is preliminary data.</text>
</comment>
<gene>
    <name evidence="3" type="ORF">GMORB2_1928</name>
</gene>
<dbReference type="OrthoDB" id="5421757at2759"/>
<feature type="transmembrane region" description="Helical" evidence="2">
    <location>
        <begin position="67"/>
        <end position="84"/>
    </location>
</feature>
<sequence length="352" mass="39575">MAPSKKTTAGKKKNGAFSDDKAKRTTGPPSPFKRVPEQLSGVTDRLSPKHVYVAHIDKKPSSFKRNIFMVPVLMNVGVVALFYLRMRHIVPWYFQIMLSGLGRANETTFGAHEATWEEIAWEVGRRGSTFLIDFLLFAFVWPWPVEFVAGTTHGNPVRWRLKVGFRSKEIYVRRSRDWSALLTGDIFEDEGSNRILTAYIGKATAPLVLEQKTGYLLMNGDWDLDWEAMVAAHQLVDDGKVDIDTFASLAIVHHQDYGWLCHDTSASGTTATASEDERRRQVFAFRDALVSMGKEKLFYRWVETVQFEATQPGGFGPEKQEAAAAKIRALFEGEGVDFDGLWKDTVGGTPSM</sequence>
<dbReference type="GeneID" id="55968158"/>
<evidence type="ECO:0000313" key="4">
    <source>
        <dbReference type="Proteomes" id="UP000749293"/>
    </source>
</evidence>
<evidence type="ECO:0000256" key="2">
    <source>
        <dbReference type="SAM" id="Phobius"/>
    </source>
</evidence>
<proteinExistence type="predicted"/>
<evidence type="ECO:0000313" key="3">
    <source>
        <dbReference type="EMBL" id="KAF4121521.1"/>
    </source>
</evidence>
<name>A0A9P4YR02_9HYPO</name>
<keyword evidence="4" id="KW-1185">Reference proteome</keyword>
<keyword evidence="2" id="KW-1133">Transmembrane helix</keyword>
<keyword evidence="2" id="KW-0812">Transmembrane</keyword>
<dbReference type="Proteomes" id="UP000749293">
    <property type="component" value="Unassembled WGS sequence"/>
</dbReference>
<evidence type="ECO:0000256" key="1">
    <source>
        <dbReference type="SAM" id="MobiDB-lite"/>
    </source>
</evidence>
<dbReference type="EMBL" id="JAANYQ010000012">
    <property type="protein sequence ID" value="KAF4121521.1"/>
    <property type="molecule type" value="Genomic_DNA"/>
</dbReference>
<feature type="region of interest" description="Disordered" evidence="1">
    <location>
        <begin position="1"/>
        <end position="41"/>
    </location>
</feature>
<accession>A0A9P4YR02</accession>
<dbReference type="AlphaFoldDB" id="A0A9P4YR02"/>
<organism evidence="3 4">
    <name type="scientific">Geosmithia morbida</name>
    <dbReference type="NCBI Taxonomy" id="1094350"/>
    <lineage>
        <taxon>Eukaryota</taxon>
        <taxon>Fungi</taxon>
        <taxon>Dikarya</taxon>
        <taxon>Ascomycota</taxon>
        <taxon>Pezizomycotina</taxon>
        <taxon>Sordariomycetes</taxon>
        <taxon>Hypocreomycetidae</taxon>
        <taxon>Hypocreales</taxon>
        <taxon>Bionectriaceae</taxon>
        <taxon>Geosmithia</taxon>
    </lineage>
</organism>
<keyword evidence="2" id="KW-0472">Membrane</keyword>
<reference evidence="3" key="1">
    <citation type="submission" date="2020-03" db="EMBL/GenBank/DDBJ databases">
        <title>Site-based positive gene gene selection in Geosmithia morbida across the United States reveals a broad range of putative effectors and factors for local host and environmental adapation.</title>
        <authorList>
            <person name="Onufrak A."/>
            <person name="Murdoch R.W."/>
            <person name="Gazis R."/>
            <person name="Huff M."/>
            <person name="Staton M."/>
            <person name="Klingeman W."/>
            <person name="Hadziabdic D."/>
        </authorList>
    </citation>
    <scope>NUCLEOTIDE SEQUENCE</scope>
    <source>
        <strain evidence="3">1262</strain>
    </source>
</reference>
<protein>
    <submittedName>
        <fullName evidence="3">Uncharacterized protein</fullName>
    </submittedName>
</protein>